<dbReference type="Pfam" id="PF10224">
    <property type="entry name" value="DUF2205"/>
    <property type="match status" value="1"/>
</dbReference>
<dbReference type="EMBL" id="BTFZ01000020">
    <property type="protein sequence ID" value="GMM38532.1"/>
    <property type="molecule type" value="Genomic_DNA"/>
</dbReference>
<sequence length="65" mass="7499">MSEAKKLTSEEKEIFQQVVELGNKLNAMVGKTHEIKRSCHKLENENQYLQDYVGNLMSTDILSKK</sequence>
<reference evidence="1 2" key="1">
    <citation type="journal article" date="2023" name="Elife">
        <title>Identification of key yeast species and microbe-microbe interactions impacting larval growth of Drosophila in the wild.</title>
        <authorList>
            <person name="Mure A."/>
            <person name="Sugiura Y."/>
            <person name="Maeda R."/>
            <person name="Honda K."/>
            <person name="Sakurai N."/>
            <person name="Takahashi Y."/>
            <person name="Watada M."/>
            <person name="Katoh T."/>
            <person name="Gotoh A."/>
            <person name="Gotoh Y."/>
            <person name="Taniguchi I."/>
            <person name="Nakamura K."/>
            <person name="Hayashi T."/>
            <person name="Katayama T."/>
            <person name="Uemura T."/>
            <person name="Hattori Y."/>
        </authorList>
    </citation>
    <scope>NUCLEOTIDE SEQUENCE [LARGE SCALE GENOMIC DNA]</scope>
    <source>
        <strain evidence="1 2">SC-9</strain>
    </source>
</reference>
<evidence type="ECO:0000313" key="2">
    <source>
        <dbReference type="Proteomes" id="UP001360560"/>
    </source>
</evidence>
<keyword evidence="2" id="KW-1185">Reference proteome</keyword>
<dbReference type="GeneID" id="90076520"/>
<comment type="caution">
    <text evidence="1">The sequence shown here is derived from an EMBL/GenBank/DDBJ whole genome shotgun (WGS) entry which is preliminary data.</text>
</comment>
<name>A0AAV5QUD9_9ASCO</name>
<proteinExistence type="predicted"/>
<protein>
    <submittedName>
        <fullName evidence="1">Uncharacterized protein</fullName>
    </submittedName>
</protein>
<dbReference type="RefSeq" id="XP_064855527.1">
    <property type="nucleotide sequence ID" value="XM_064999455.1"/>
</dbReference>
<dbReference type="InterPro" id="IPR019357">
    <property type="entry name" value="SCOC"/>
</dbReference>
<evidence type="ECO:0000313" key="1">
    <source>
        <dbReference type="EMBL" id="GMM38532.1"/>
    </source>
</evidence>
<accession>A0AAV5QUD9</accession>
<dbReference type="Gene3D" id="1.20.5.170">
    <property type="match status" value="1"/>
</dbReference>
<dbReference type="AlphaFoldDB" id="A0AAV5QUD9"/>
<dbReference type="Proteomes" id="UP001360560">
    <property type="component" value="Unassembled WGS sequence"/>
</dbReference>
<organism evidence="1 2">
    <name type="scientific">Saccharomycopsis crataegensis</name>
    <dbReference type="NCBI Taxonomy" id="43959"/>
    <lineage>
        <taxon>Eukaryota</taxon>
        <taxon>Fungi</taxon>
        <taxon>Dikarya</taxon>
        <taxon>Ascomycota</taxon>
        <taxon>Saccharomycotina</taxon>
        <taxon>Saccharomycetes</taxon>
        <taxon>Saccharomycopsidaceae</taxon>
        <taxon>Saccharomycopsis</taxon>
    </lineage>
</organism>
<gene>
    <name evidence="1" type="ORF">DASC09_058710</name>
</gene>